<dbReference type="RefSeq" id="WP_131994374.1">
    <property type="nucleotide sequence ID" value="NZ_SMGK01000002.1"/>
</dbReference>
<protein>
    <submittedName>
        <fullName evidence="11">Acetylornithine deacetylase</fullName>
    </submittedName>
</protein>
<dbReference type="GO" id="GO:0008777">
    <property type="term" value="F:acetylornithine deacetylase activity"/>
    <property type="evidence" value="ECO:0007669"/>
    <property type="project" value="TreeGrafter"/>
</dbReference>
<evidence type="ECO:0000313" key="12">
    <source>
        <dbReference type="Proteomes" id="UP000295210"/>
    </source>
</evidence>
<sequence length="375" mass="39580">MTSVVEHLSNLIRIPSVSNLSNRPIIDYVVCSLRAAGWSTQELAYRDAAGTEKLNLIAAPPGQKIADRAVDLAFICHTDTVPYSADWQGALQPSIVDGELHGCGACDVKGFLACLLSAAGEVAMARCSGSVRIILTADEEIGCIGAAHLLAADVVSPRRVVIGEPTSLHAARAGKGYCLAKITVTGREAHSAHPEKGASAIYAAARLLTAIEQFSEELQAEQHSFFTPGFTTLNVGTIHGGSAKNIVPGQCEFLVEWRPIPGQAPGRVPAGLKEIADLQRLQHSGIEYAVSILRQQAGFETDADASLVRDIERLTSRAATSIPFGSEAGLLSSIAEEVLVFGPGDMRSAHSSRECVPVAELEQAVAVIHALMTTT</sequence>
<comment type="similarity">
    <text evidence="2">Belongs to the peptidase M20A family. ArgE subfamily.</text>
</comment>
<evidence type="ECO:0000256" key="6">
    <source>
        <dbReference type="ARBA" id="ARBA00022723"/>
    </source>
</evidence>
<dbReference type="InterPro" id="IPR050072">
    <property type="entry name" value="Peptidase_M20A"/>
</dbReference>
<keyword evidence="5" id="KW-0028">Amino-acid biosynthesis</keyword>
<dbReference type="PANTHER" id="PTHR43808:SF31">
    <property type="entry name" value="N-ACETYL-L-CITRULLINE DEACETYLASE"/>
    <property type="match status" value="1"/>
</dbReference>
<evidence type="ECO:0000259" key="10">
    <source>
        <dbReference type="Pfam" id="PF07687"/>
    </source>
</evidence>
<dbReference type="NCBIfam" id="TIGR01892">
    <property type="entry name" value="AcOrn-deacetyl"/>
    <property type="match status" value="1"/>
</dbReference>
<dbReference type="PROSITE" id="PS00759">
    <property type="entry name" value="ARGE_DAPE_CPG2_2"/>
    <property type="match status" value="1"/>
</dbReference>
<evidence type="ECO:0000256" key="9">
    <source>
        <dbReference type="ARBA" id="ARBA00023285"/>
    </source>
</evidence>
<dbReference type="AlphaFoldDB" id="A0A4R1L9H1"/>
<comment type="cofactor">
    <cofactor evidence="1">
        <name>Zn(2+)</name>
        <dbReference type="ChEBI" id="CHEBI:29105"/>
    </cofactor>
</comment>
<evidence type="ECO:0000313" key="11">
    <source>
        <dbReference type="EMBL" id="TCK73987.1"/>
    </source>
</evidence>
<dbReference type="Gene3D" id="3.40.630.10">
    <property type="entry name" value="Zn peptidases"/>
    <property type="match status" value="1"/>
</dbReference>
<dbReference type="InterPro" id="IPR036264">
    <property type="entry name" value="Bact_exopeptidase_dim_dom"/>
</dbReference>
<name>A0A4R1L9H1_9BACT</name>
<evidence type="ECO:0000256" key="7">
    <source>
        <dbReference type="ARBA" id="ARBA00022801"/>
    </source>
</evidence>
<dbReference type="Pfam" id="PF01546">
    <property type="entry name" value="Peptidase_M20"/>
    <property type="match status" value="1"/>
</dbReference>
<evidence type="ECO:0000256" key="3">
    <source>
        <dbReference type="ARBA" id="ARBA00022490"/>
    </source>
</evidence>
<dbReference type="Pfam" id="PF07687">
    <property type="entry name" value="M20_dimer"/>
    <property type="match status" value="1"/>
</dbReference>
<dbReference type="OrthoDB" id="9792335at2"/>
<comment type="caution">
    <text evidence="11">The sequence shown here is derived from an EMBL/GenBank/DDBJ whole genome shotgun (WGS) entry which is preliminary data.</text>
</comment>
<proteinExistence type="inferred from homology"/>
<organism evidence="11 12">
    <name type="scientific">Acidipila rosea</name>
    <dbReference type="NCBI Taxonomy" id="768535"/>
    <lineage>
        <taxon>Bacteria</taxon>
        <taxon>Pseudomonadati</taxon>
        <taxon>Acidobacteriota</taxon>
        <taxon>Terriglobia</taxon>
        <taxon>Terriglobales</taxon>
        <taxon>Acidobacteriaceae</taxon>
        <taxon>Acidipila</taxon>
    </lineage>
</organism>
<dbReference type="CDD" id="cd03894">
    <property type="entry name" value="M20_ArgE"/>
    <property type="match status" value="1"/>
</dbReference>
<dbReference type="SUPFAM" id="SSF53187">
    <property type="entry name" value="Zn-dependent exopeptidases"/>
    <property type="match status" value="1"/>
</dbReference>
<feature type="domain" description="Peptidase M20 dimerisation" evidence="10">
    <location>
        <begin position="175"/>
        <end position="275"/>
    </location>
</feature>
<dbReference type="InterPro" id="IPR002933">
    <property type="entry name" value="Peptidase_M20"/>
</dbReference>
<evidence type="ECO:0000256" key="2">
    <source>
        <dbReference type="ARBA" id="ARBA00005691"/>
    </source>
</evidence>
<dbReference type="InterPro" id="IPR001261">
    <property type="entry name" value="ArgE/DapE_CS"/>
</dbReference>
<dbReference type="GO" id="GO:0046872">
    <property type="term" value="F:metal ion binding"/>
    <property type="evidence" value="ECO:0007669"/>
    <property type="project" value="UniProtKB-KW"/>
</dbReference>
<accession>A0A4R1L9H1</accession>
<keyword evidence="9" id="KW-0170">Cobalt</keyword>
<evidence type="ECO:0000256" key="8">
    <source>
        <dbReference type="ARBA" id="ARBA00022833"/>
    </source>
</evidence>
<gene>
    <name evidence="11" type="ORF">C7378_1607</name>
</gene>
<evidence type="ECO:0000256" key="5">
    <source>
        <dbReference type="ARBA" id="ARBA00022605"/>
    </source>
</evidence>
<dbReference type="InterPro" id="IPR011650">
    <property type="entry name" value="Peptidase_M20_dimer"/>
</dbReference>
<evidence type="ECO:0000256" key="1">
    <source>
        <dbReference type="ARBA" id="ARBA00001947"/>
    </source>
</evidence>
<dbReference type="InterPro" id="IPR010169">
    <property type="entry name" value="AcOrn-deacetyl"/>
</dbReference>
<keyword evidence="3" id="KW-0963">Cytoplasm</keyword>
<evidence type="ECO:0000256" key="4">
    <source>
        <dbReference type="ARBA" id="ARBA00022571"/>
    </source>
</evidence>
<dbReference type="GO" id="GO:0006526">
    <property type="term" value="P:L-arginine biosynthetic process"/>
    <property type="evidence" value="ECO:0007669"/>
    <property type="project" value="UniProtKB-KW"/>
</dbReference>
<dbReference type="EMBL" id="SMGK01000002">
    <property type="protein sequence ID" value="TCK73987.1"/>
    <property type="molecule type" value="Genomic_DNA"/>
</dbReference>
<dbReference type="PANTHER" id="PTHR43808">
    <property type="entry name" value="ACETYLORNITHINE DEACETYLASE"/>
    <property type="match status" value="1"/>
</dbReference>
<reference evidence="11 12" key="1">
    <citation type="submission" date="2019-03" db="EMBL/GenBank/DDBJ databases">
        <title>Genomic Encyclopedia of Type Strains, Phase IV (KMG-IV): sequencing the most valuable type-strain genomes for metagenomic binning, comparative biology and taxonomic classification.</title>
        <authorList>
            <person name="Goeker M."/>
        </authorList>
    </citation>
    <scope>NUCLEOTIDE SEQUENCE [LARGE SCALE GENOMIC DNA]</scope>
    <source>
        <strain evidence="11 12">DSM 103428</strain>
    </source>
</reference>
<dbReference type="Gene3D" id="3.30.70.360">
    <property type="match status" value="1"/>
</dbReference>
<keyword evidence="8" id="KW-0862">Zinc</keyword>
<keyword evidence="6" id="KW-0479">Metal-binding</keyword>
<dbReference type="Proteomes" id="UP000295210">
    <property type="component" value="Unassembled WGS sequence"/>
</dbReference>
<keyword evidence="4" id="KW-0055">Arginine biosynthesis</keyword>
<keyword evidence="12" id="KW-1185">Reference proteome</keyword>
<keyword evidence="7" id="KW-0378">Hydrolase</keyword>
<dbReference type="SUPFAM" id="SSF55031">
    <property type="entry name" value="Bacterial exopeptidase dimerisation domain"/>
    <property type="match status" value="1"/>
</dbReference>